<protein>
    <submittedName>
        <fullName evidence="1">4120_t:CDS:1</fullName>
    </submittedName>
</protein>
<name>A0ACA9N3U6_9GLOM</name>
<evidence type="ECO:0000313" key="2">
    <source>
        <dbReference type="Proteomes" id="UP000789860"/>
    </source>
</evidence>
<keyword evidence="2" id="KW-1185">Reference proteome</keyword>
<accession>A0ACA9N3U6</accession>
<dbReference type="Proteomes" id="UP000789860">
    <property type="component" value="Unassembled WGS sequence"/>
</dbReference>
<dbReference type="EMBL" id="CAJVPM010019445">
    <property type="protein sequence ID" value="CAG8629879.1"/>
    <property type="molecule type" value="Genomic_DNA"/>
</dbReference>
<gene>
    <name evidence="1" type="ORF">SCALOS_LOCUS7929</name>
</gene>
<feature type="non-terminal residue" evidence="1">
    <location>
        <position position="1"/>
    </location>
</feature>
<feature type="non-terminal residue" evidence="1">
    <location>
        <position position="74"/>
    </location>
</feature>
<organism evidence="1 2">
    <name type="scientific">Scutellospora calospora</name>
    <dbReference type="NCBI Taxonomy" id="85575"/>
    <lineage>
        <taxon>Eukaryota</taxon>
        <taxon>Fungi</taxon>
        <taxon>Fungi incertae sedis</taxon>
        <taxon>Mucoromycota</taxon>
        <taxon>Glomeromycotina</taxon>
        <taxon>Glomeromycetes</taxon>
        <taxon>Diversisporales</taxon>
        <taxon>Gigasporaceae</taxon>
        <taxon>Scutellospora</taxon>
    </lineage>
</organism>
<comment type="caution">
    <text evidence="1">The sequence shown here is derived from an EMBL/GenBank/DDBJ whole genome shotgun (WGS) entry which is preliminary data.</text>
</comment>
<proteinExistence type="predicted"/>
<evidence type="ECO:0000313" key="1">
    <source>
        <dbReference type="EMBL" id="CAG8629879.1"/>
    </source>
</evidence>
<reference evidence="1" key="1">
    <citation type="submission" date="2021-06" db="EMBL/GenBank/DDBJ databases">
        <authorList>
            <person name="Kallberg Y."/>
            <person name="Tangrot J."/>
            <person name="Rosling A."/>
        </authorList>
    </citation>
    <scope>NUCLEOTIDE SEQUENCE</scope>
    <source>
        <strain evidence="1">AU212A</strain>
    </source>
</reference>
<sequence>NLKSEIKRKKDISDDNSIQVPETQNIEIEEPIIKKHKTTDAEEQILKQLEHYKEAFLLLLEIVNELVEQLVEVE</sequence>